<keyword evidence="4" id="KW-0676">Redox-active center</keyword>
<evidence type="ECO:0000256" key="3">
    <source>
        <dbReference type="ARBA" id="ARBA00023157"/>
    </source>
</evidence>
<accession>A0A840Z0C8</accession>
<protein>
    <submittedName>
        <fullName evidence="7">Protein-disulfide isomerase</fullName>
    </submittedName>
</protein>
<dbReference type="EMBL" id="JACIJI010000003">
    <property type="protein sequence ID" value="MBB5719194.1"/>
    <property type="molecule type" value="Genomic_DNA"/>
</dbReference>
<dbReference type="Gene3D" id="3.40.30.10">
    <property type="entry name" value="Glutaredoxin"/>
    <property type="match status" value="1"/>
</dbReference>
<name>A0A840Z0C8_9SPHN</name>
<keyword evidence="8" id="KW-1185">Reference proteome</keyword>
<dbReference type="GO" id="GO:0016491">
    <property type="term" value="F:oxidoreductase activity"/>
    <property type="evidence" value="ECO:0007669"/>
    <property type="project" value="UniProtKB-KW"/>
</dbReference>
<keyword evidence="2" id="KW-0560">Oxidoreductase</keyword>
<dbReference type="PANTHER" id="PTHR13887">
    <property type="entry name" value="GLUTATHIONE S-TRANSFERASE KAPPA"/>
    <property type="match status" value="1"/>
</dbReference>
<gene>
    <name evidence="7" type="ORF">FHR23_002132</name>
</gene>
<dbReference type="Proteomes" id="UP000554342">
    <property type="component" value="Unassembled WGS sequence"/>
</dbReference>
<keyword evidence="3" id="KW-1015">Disulfide bond</keyword>
<sequence>MKHFSLPLFSGSRLTLLFALLLVPLLLTQTACADSPAGQSATNNAAQTAANAAKAAAARKRITDNPLAPKYAPKGYDVTIVEYFDYQCPYCRKMYPALAKLRASDKKVRIVYRDLPIFGDASVEAAHAAIASNWQGKHAAFHAALMTVPGKLNSKKIRQAADKAGVNWARLQRDLKVHAKEIDALLDSTRQEAMMMGLTGTPALLIGPYLVPGAMNYEQLTKAVALTRKYPDGNAPQS</sequence>
<dbReference type="InterPro" id="IPR013766">
    <property type="entry name" value="Thioredoxin_domain"/>
</dbReference>
<dbReference type="PROSITE" id="PS51352">
    <property type="entry name" value="THIOREDOXIN_2"/>
    <property type="match status" value="1"/>
</dbReference>
<dbReference type="PANTHER" id="PTHR13887:SF14">
    <property type="entry name" value="DISULFIDE BOND FORMATION PROTEIN D"/>
    <property type="match status" value="1"/>
</dbReference>
<evidence type="ECO:0000256" key="1">
    <source>
        <dbReference type="ARBA" id="ARBA00022729"/>
    </source>
</evidence>
<evidence type="ECO:0000313" key="8">
    <source>
        <dbReference type="Proteomes" id="UP000554342"/>
    </source>
</evidence>
<organism evidence="7 8">
    <name type="scientific">Stakelama sediminis</name>
    <dbReference type="NCBI Taxonomy" id="463200"/>
    <lineage>
        <taxon>Bacteria</taxon>
        <taxon>Pseudomonadati</taxon>
        <taxon>Pseudomonadota</taxon>
        <taxon>Alphaproteobacteria</taxon>
        <taxon>Sphingomonadales</taxon>
        <taxon>Sphingomonadaceae</taxon>
        <taxon>Stakelama</taxon>
    </lineage>
</organism>
<evidence type="ECO:0000313" key="7">
    <source>
        <dbReference type="EMBL" id="MBB5719194.1"/>
    </source>
</evidence>
<evidence type="ECO:0000259" key="6">
    <source>
        <dbReference type="PROSITE" id="PS51352"/>
    </source>
</evidence>
<dbReference type="CDD" id="cd03023">
    <property type="entry name" value="DsbA_Com1_like"/>
    <property type="match status" value="1"/>
</dbReference>
<evidence type="ECO:0000256" key="2">
    <source>
        <dbReference type="ARBA" id="ARBA00023002"/>
    </source>
</evidence>
<dbReference type="InterPro" id="IPR036249">
    <property type="entry name" value="Thioredoxin-like_sf"/>
</dbReference>
<reference evidence="7 8" key="1">
    <citation type="submission" date="2020-08" db="EMBL/GenBank/DDBJ databases">
        <title>Genomic Encyclopedia of Type Strains, Phase IV (KMG-IV): sequencing the most valuable type-strain genomes for metagenomic binning, comparative biology and taxonomic classification.</title>
        <authorList>
            <person name="Goeker M."/>
        </authorList>
    </citation>
    <scope>NUCLEOTIDE SEQUENCE [LARGE SCALE GENOMIC DNA]</scope>
    <source>
        <strain evidence="7 8">DSM 27203</strain>
    </source>
</reference>
<dbReference type="InterPro" id="IPR001853">
    <property type="entry name" value="DSBA-like_thioredoxin_dom"/>
</dbReference>
<comment type="caution">
    <text evidence="7">The sequence shown here is derived from an EMBL/GenBank/DDBJ whole genome shotgun (WGS) entry which is preliminary data.</text>
</comment>
<dbReference type="GO" id="GO:0016853">
    <property type="term" value="F:isomerase activity"/>
    <property type="evidence" value="ECO:0007669"/>
    <property type="project" value="UniProtKB-KW"/>
</dbReference>
<feature type="domain" description="Thioredoxin" evidence="6">
    <location>
        <begin position="35"/>
        <end position="229"/>
    </location>
</feature>
<dbReference type="AlphaFoldDB" id="A0A840Z0C8"/>
<keyword evidence="7" id="KW-0413">Isomerase</keyword>
<dbReference type="Pfam" id="PF01323">
    <property type="entry name" value="DSBA"/>
    <property type="match status" value="1"/>
</dbReference>
<evidence type="ECO:0000256" key="5">
    <source>
        <dbReference type="SAM" id="SignalP"/>
    </source>
</evidence>
<feature type="signal peptide" evidence="5">
    <location>
        <begin position="1"/>
        <end position="33"/>
    </location>
</feature>
<proteinExistence type="predicted"/>
<keyword evidence="1 5" id="KW-0732">Signal</keyword>
<feature type="chain" id="PRO_5032409565" evidence="5">
    <location>
        <begin position="34"/>
        <end position="238"/>
    </location>
</feature>
<dbReference type="SUPFAM" id="SSF52833">
    <property type="entry name" value="Thioredoxin-like"/>
    <property type="match status" value="1"/>
</dbReference>
<evidence type="ECO:0000256" key="4">
    <source>
        <dbReference type="ARBA" id="ARBA00023284"/>
    </source>
</evidence>
<dbReference type="RefSeq" id="WP_184003680.1">
    <property type="nucleotide sequence ID" value="NZ_BAABIF010000012.1"/>
</dbReference>